<dbReference type="Proteomes" id="UP000578352">
    <property type="component" value="Unassembled WGS sequence"/>
</dbReference>
<comment type="caution">
    <text evidence="2">The sequence shown here is derived from an EMBL/GenBank/DDBJ whole genome shotgun (WGS) entry which is preliminary data.</text>
</comment>
<sequence length="612" mass="62097">MLRVIVTSVIALAVAAATAVPAVAANDAGHGAGSGGFDQPSNAQLQKNLEEGLRGSFSPSSAADADLTKFIDGDLVSDAVFYNGTAWDQTRIQSFLDMKATNNHCAPSSGGPSCLNAFSMTTPSKASSTACQAYTGVTNASAAQIIAGVGAACGINPVVLLAMIQKEQGLVSTGTPTQRMYDYATGWNCPDVGGDPSCDNSPTSTGFFNQVFGAAWQLKQYGSDPYFSDYPVGKVSAVLYHTDPSNCGTKQVAVQNKATAALYYYTPYTPNAASLANYPGEGDNCSEYGIRNFWYLFNAWYDGPSTAGSVPASTRIAGGDRFATSAAVSQAAFPSPGAGIPAAYIANAYNFPDALGAAPAAAKRQGPLLLSMPTAVPTVILNELTRLKPATIYVAGGVFALSDSVVSQLQGLSFHPTVTRVAGSDRFDTSRTIAQDAFGTSSSKAYLANGVNFPDALSAGAAAGALGQPVILINGPTPDDATVSTLKNMGVTSVKVVGGSAVIPDSYLSGLSAQGITATRVSGADRYATSLAISQDAFPSATPAAFFASGALFPDALSGAAYAAKVGSPLLVTPGGCVSAGAAEVAMRTQTIGVIGGANALADAVGMLSICQ</sequence>
<dbReference type="PANTHER" id="PTHR30032:SF8">
    <property type="entry name" value="GERMINATION-SPECIFIC N-ACETYLMURAMOYL-L-ALANINE AMIDASE"/>
    <property type="match status" value="1"/>
</dbReference>
<proteinExistence type="predicted"/>
<dbReference type="EMBL" id="JACCFL010000001">
    <property type="protein sequence ID" value="NYJ25077.1"/>
    <property type="molecule type" value="Genomic_DNA"/>
</dbReference>
<feature type="signal peptide" evidence="1">
    <location>
        <begin position="1"/>
        <end position="24"/>
    </location>
</feature>
<evidence type="ECO:0000313" key="3">
    <source>
        <dbReference type="Proteomes" id="UP000578352"/>
    </source>
</evidence>
<dbReference type="PANTHER" id="PTHR30032">
    <property type="entry name" value="N-ACETYLMURAMOYL-L-ALANINE AMIDASE-RELATED"/>
    <property type="match status" value="1"/>
</dbReference>
<organism evidence="2 3">
    <name type="scientific">Leifsonia shinshuensis</name>
    <dbReference type="NCBI Taxonomy" id="150026"/>
    <lineage>
        <taxon>Bacteria</taxon>
        <taxon>Bacillati</taxon>
        <taxon>Actinomycetota</taxon>
        <taxon>Actinomycetes</taxon>
        <taxon>Micrococcales</taxon>
        <taxon>Microbacteriaceae</taxon>
        <taxon>Leifsonia</taxon>
    </lineage>
</organism>
<evidence type="ECO:0000313" key="2">
    <source>
        <dbReference type="EMBL" id="NYJ25077.1"/>
    </source>
</evidence>
<dbReference type="AlphaFoldDB" id="A0A853CWQ7"/>
<evidence type="ECO:0000256" key="1">
    <source>
        <dbReference type="SAM" id="SignalP"/>
    </source>
</evidence>
<accession>A0A853CWQ7</accession>
<gene>
    <name evidence="2" type="ORF">HNR13_003364</name>
</gene>
<keyword evidence="1" id="KW-0732">Signal</keyword>
<protein>
    <submittedName>
        <fullName evidence="2">Putative cell wall-binding protein</fullName>
    </submittedName>
</protein>
<dbReference type="RefSeq" id="WP_179607645.1">
    <property type="nucleotide sequence ID" value="NZ_BAABEH010000001.1"/>
</dbReference>
<dbReference type="Pfam" id="PF04122">
    <property type="entry name" value="CW_binding_2"/>
    <property type="match status" value="3"/>
</dbReference>
<dbReference type="InterPro" id="IPR007253">
    <property type="entry name" value="Cell_wall-bd_2"/>
</dbReference>
<feature type="chain" id="PRO_5032725160" evidence="1">
    <location>
        <begin position="25"/>
        <end position="612"/>
    </location>
</feature>
<dbReference type="InterPro" id="IPR051922">
    <property type="entry name" value="Bact_Sporulation_Assoc"/>
</dbReference>
<dbReference type="Gene3D" id="3.40.50.12090">
    <property type="match status" value="1"/>
</dbReference>
<name>A0A853CWQ7_9MICO</name>
<reference evidence="2 3" key="1">
    <citation type="submission" date="2020-07" db="EMBL/GenBank/DDBJ databases">
        <title>Sequencing the genomes of 1000 actinobacteria strains.</title>
        <authorList>
            <person name="Klenk H.-P."/>
        </authorList>
    </citation>
    <scope>NUCLEOTIDE SEQUENCE [LARGE SCALE GENOMIC DNA]</scope>
    <source>
        <strain evidence="2 3">DSM 15165</strain>
    </source>
</reference>